<dbReference type="PROSITE" id="PS00149">
    <property type="entry name" value="SULFATASE_2"/>
    <property type="match status" value="1"/>
</dbReference>
<dbReference type="InterPro" id="IPR017785">
    <property type="entry name" value="Choline-sulfatase"/>
</dbReference>
<evidence type="ECO:0000256" key="1">
    <source>
        <dbReference type="ARBA" id="ARBA00008779"/>
    </source>
</evidence>
<dbReference type="FunFam" id="3.40.720.10:FF:000032">
    <property type="entry name" value="Choline sulfatase"/>
    <property type="match status" value="1"/>
</dbReference>
<keyword evidence="7" id="KW-1185">Reference proteome</keyword>
<dbReference type="InterPro" id="IPR000917">
    <property type="entry name" value="Sulfatase_N"/>
</dbReference>
<dbReference type="PANTHER" id="PTHR45953">
    <property type="entry name" value="IDURONATE 2-SULFATASE"/>
    <property type="match status" value="1"/>
</dbReference>
<dbReference type="InterPro" id="IPR017850">
    <property type="entry name" value="Alkaline_phosphatase_core_sf"/>
</dbReference>
<dbReference type="EMBL" id="QURN01000007">
    <property type="protein sequence ID" value="RFC67442.1"/>
    <property type="molecule type" value="Genomic_DNA"/>
</dbReference>
<dbReference type="Pfam" id="PF00884">
    <property type="entry name" value="Sulfatase"/>
    <property type="match status" value="1"/>
</dbReference>
<accession>A0A371XE04</accession>
<dbReference type="GO" id="GO:0046872">
    <property type="term" value="F:metal ion binding"/>
    <property type="evidence" value="ECO:0007669"/>
    <property type="project" value="UniProtKB-KW"/>
</dbReference>
<evidence type="ECO:0000259" key="5">
    <source>
        <dbReference type="Pfam" id="PF12411"/>
    </source>
</evidence>
<name>A0A371XE04_9HYPH</name>
<reference evidence="7" key="1">
    <citation type="submission" date="2018-08" db="EMBL/GenBank/DDBJ databases">
        <authorList>
            <person name="Im W.T."/>
        </authorList>
    </citation>
    <scope>NUCLEOTIDE SEQUENCE [LARGE SCALE GENOMIC DNA]</scope>
    <source>
        <strain evidence="7">LA-28</strain>
    </source>
</reference>
<feature type="domain" description="Choline sulfatase enzyme C-terminal" evidence="5">
    <location>
        <begin position="449"/>
        <end position="500"/>
    </location>
</feature>
<feature type="domain" description="Sulfatase N-terminal" evidence="4">
    <location>
        <begin position="4"/>
        <end position="347"/>
    </location>
</feature>
<dbReference type="AlphaFoldDB" id="A0A371XE04"/>
<evidence type="ECO:0000259" key="4">
    <source>
        <dbReference type="Pfam" id="PF00884"/>
    </source>
</evidence>
<dbReference type="InterPro" id="IPR024607">
    <property type="entry name" value="Sulfatase_CS"/>
</dbReference>
<dbReference type="GO" id="GO:0005737">
    <property type="term" value="C:cytoplasm"/>
    <property type="evidence" value="ECO:0007669"/>
    <property type="project" value="TreeGrafter"/>
</dbReference>
<dbReference type="CDD" id="cd16032">
    <property type="entry name" value="choline-sulfatase"/>
    <property type="match status" value="1"/>
</dbReference>
<evidence type="ECO:0000313" key="6">
    <source>
        <dbReference type="EMBL" id="RFC67442.1"/>
    </source>
</evidence>
<dbReference type="SUPFAM" id="SSF53649">
    <property type="entry name" value="Alkaline phosphatase-like"/>
    <property type="match status" value="1"/>
</dbReference>
<dbReference type="EC" id="3.1.6.6" evidence="6"/>
<dbReference type="NCBIfam" id="TIGR03417">
    <property type="entry name" value="chol_sulfatase"/>
    <property type="match status" value="1"/>
</dbReference>
<dbReference type="Gene3D" id="3.40.720.10">
    <property type="entry name" value="Alkaline Phosphatase, subunit A"/>
    <property type="match status" value="1"/>
</dbReference>
<comment type="similarity">
    <text evidence="1">Belongs to the sulfatase family.</text>
</comment>
<keyword evidence="2" id="KW-0479">Metal-binding</keyword>
<organism evidence="6 7">
    <name type="scientific">Mesorhizobium denitrificans</name>
    <dbReference type="NCBI Taxonomy" id="2294114"/>
    <lineage>
        <taxon>Bacteria</taxon>
        <taxon>Pseudomonadati</taxon>
        <taxon>Pseudomonadota</taxon>
        <taxon>Alphaproteobacteria</taxon>
        <taxon>Hyphomicrobiales</taxon>
        <taxon>Phyllobacteriaceae</taxon>
        <taxon>Mesorhizobium</taxon>
    </lineage>
</organism>
<proteinExistence type="inferred from homology"/>
<comment type="caution">
    <text evidence="6">The sequence shown here is derived from an EMBL/GenBank/DDBJ whole genome shotgun (WGS) entry which is preliminary data.</text>
</comment>
<dbReference type="Pfam" id="PF12411">
    <property type="entry name" value="Choline_sulf_C"/>
    <property type="match status" value="1"/>
</dbReference>
<evidence type="ECO:0000256" key="3">
    <source>
        <dbReference type="ARBA" id="ARBA00022801"/>
    </source>
</evidence>
<dbReference type="PANTHER" id="PTHR45953:SF1">
    <property type="entry name" value="IDURONATE 2-SULFATASE"/>
    <property type="match status" value="1"/>
</dbReference>
<dbReference type="Proteomes" id="UP000262379">
    <property type="component" value="Unassembled WGS sequence"/>
</dbReference>
<evidence type="ECO:0000313" key="7">
    <source>
        <dbReference type="Proteomes" id="UP000262379"/>
    </source>
</evidence>
<dbReference type="RefSeq" id="WP_116623875.1">
    <property type="nucleotide sequence ID" value="NZ_QURN01000007.1"/>
</dbReference>
<gene>
    <name evidence="6" type="primary">betC</name>
    <name evidence="6" type="ORF">DY251_10580</name>
</gene>
<dbReference type="GO" id="GO:0047753">
    <property type="term" value="F:choline-sulfatase activity"/>
    <property type="evidence" value="ECO:0007669"/>
    <property type="project" value="UniProtKB-EC"/>
</dbReference>
<dbReference type="PROSITE" id="PS00523">
    <property type="entry name" value="SULFATASE_1"/>
    <property type="match status" value="1"/>
</dbReference>
<evidence type="ECO:0000256" key="2">
    <source>
        <dbReference type="ARBA" id="ARBA00022723"/>
    </source>
</evidence>
<keyword evidence="3 6" id="KW-0378">Hydrolase</keyword>
<dbReference type="InterPro" id="IPR025863">
    <property type="entry name" value="Choline_sulf_C_dom"/>
</dbReference>
<sequence length="504" mass="56788">MTRPNILIIMVDQLNGTLFPDGPAQFLHTPHLSALAARSVRFANTYTASPLCAPARASFMAGQLPSRTRVYDNAAEFCSDIPTFAHHLRAAGYQTCLSGKMHFVGPDQMHGFEERLTTDIYPADFGWTPDYRKPGERIDWWYHNLGSVTGAGVAEISNQMEYDDEVAYNANRKLYDLARGHDARPWCLTVSFTHPHDPYVARRRYWDLYANSDALEPHVAPIAYEQQDPHSRRLMDACDHRAFDITAEHVRQARQGYFANISYIDDKVGEILDTLQRCRMSDNTAVVFVSDHGDMLGEHGLWFKMSFFEGSVRVPLMIAAPGWTPRRIDDPVSTLDVCPTLAGLAGIDMGELAPWTDGEDLAPVAAGKVQRGTVPAEYAAEGSVSPLVCLRDGALKLVLCEQDPPMLFDLARDPDELVNRADDATYADRLKAMTNEANARWNLAAFDSAVRESQARRHVVYRALRNGAYYPWDYQPLQKASERYMRNHLDLNVLEENQRFPRGE</sequence>
<protein>
    <submittedName>
        <fullName evidence="6">Choline-sulfatase</fullName>
        <ecNumber evidence="6">3.1.6.6</ecNumber>
    </submittedName>
</protein>